<dbReference type="PANTHER" id="PTHR44329:SF304">
    <property type="entry name" value="MITOGEN-ACTIVATED PROTEIN KINASE KINASE KINASE 13-LIKE ISOFORM X1"/>
    <property type="match status" value="1"/>
</dbReference>
<dbReference type="Gene3D" id="1.10.510.10">
    <property type="entry name" value="Transferase(Phosphotransferase) domain 1"/>
    <property type="match status" value="1"/>
</dbReference>
<evidence type="ECO:0000256" key="7">
    <source>
        <dbReference type="ARBA" id="ARBA00022840"/>
    </source>
</evidence>
<dbReference type="InterPro" id="IPR011009">
    <property type="entry name" value="Kinase-like_dom_sf"/>
</dbReference>
<evidence type="ECO:0000313" key="13">
    <source>
        <dbReference type="Proteomes" id="UP001249851"/>
    </source>
</evidence>
<feature type="domain" description="Protein kinase" evidence="11">
    <location>
        <begin position="99"/>
        <end position="340"/>
    </location>
</feature>
<dbReference type="CDD" id="cd14059">
    <property type="entry name" value="STKc_MAP3K12_13"/>
    <property type="match status" value="1"/>
</dbReference>
<dbReference type="AlphaFoldDB" id="A0AAD9QHS6"/>
<evidence type="ECO:0000256" key="5">
    <source>
        <dbReference type="ARBA" id="ARBA00022741"/>
    </source>
</evidence>
<comment type="caution">
    <text evidence="12">The sequence shown here is derived from an EMBL/GenBank/DDBJ whole genome shotgun (WGS) entry which is preliminary data.</text>
</comment>
<evidence type="ECO:0000256" key="9">
    <source>
        <dbReference type="ARBA" id="ARBA00048329"/>
    </source>
</evidence>
<evidence type="ECO:0000256" key="3">
    <source>
        <dbReference type="ARBA" id="ARBA00022527"/>
    </source>
</evidence>
<feature type="region of interest" description="Disordered" evidence="10">
    <location>
        <begin position="1"/>
        <end position="54"/>
    </location>
</feature>
<dbReference type="SMART" id="SM00220">
    <property type="entry name" value="S_TKc"/>
    <property type="match status" value="1"/>
</dbReference>
<dbReference type="InterPro" id="IPR008271">
    <property type="entry name" value="Ser/Thr_kinase_AS"/>
</dbReference>
<dbReference type="GO" id="GO:0005737">
    <property type="term" value="C:cytoplasm"/>
    <property type="evidence" value="ECO:0007669"/>
    <property type="project" value="TreeGrafter"/>
</dbReference>
<protein>
    <recommendedName>
        <fullName evidence="2">mitogen-activated protein kinase kinase kinase</fullName>
        <ecNumber evidence="2">2.7.11.25</ecNumber>
    </recommendedName>
</protein>
<evidence type="ECO:0000259" key="11">
    <source>
        <dbReference type="PROSITE" id="PS50011"/>
    </source>
</evidence>
<keyword evidence="5" id="KW-0547">Nucleotide-binding</keyword>
<dbReference type="PRINTS" id="PR00109">
    <property type="entry name" value="TYRKINASE"/>
</dbReference>
<reference evidence="12" key="2">
    <citation type="journal article" date="2023" name="Science">
        <title>Genomic signatures of disease resistance in endangered staghorn corals.</title>
        <authorList>
            <person name="Vollmer S.V."/>
            <person name="Selwyn J.D."/>
            <person name="Despard B.A."/>
            <person name="Roesel C.L."/>
        </authorList>
    </citation>
    <scope>NUCLEOTIDE SEQUENCE</scope>
    <source>
        <strain evidence="12">K2</strain>
    </source>
</reference>
<proteinExistence type="inferred from homology"/>
<dbReference type="Pfam" id="PF07714">
    <property type="entry name" value="PK_Tyr_Ser-Thr"/>
    <property type="match status" value="1"/>
</dbReference>
<dbReference type="PROSITE" id="PS00108">
    <property type="entry name" value="PROTEIN_KINASE_ST"/>
    <property type="match status" value="1"/>
</dbReference>
<sequence length="360" mass="40496">MDTNDDNSTGNYQGNISLEKNGGVSPRFDDPVRSTENFIDDPGGVENEETSKKKFSTDSATLSGLLQRLLSCLRPVWTILGKASREHKADPWVIPFDEIYELEWLGSGAQGAVFLGQYGGQQVAVKKVRREVDTDIKHLRNLNHPNIVKFRGICNQSPVYCIIMEFCPNGQLYEVLRNGRQITPALLIKWSTQIADGMHYLHAHKIIHRDLKSPNVLVGLEDILKISDFGTCKEFSEKSAKMTFAGTVAWMAPEVIRNEPCSEKVDVWSFGVLLWELLTGEMPYRDVDSSAIIWGVGSNSLHLPVPTTCPEGFKLLMKICWNSKPKNRPSFQQVLLHVEIAAGDVLKIPQEVYQNRQVRN</sequence>
<dbReference type="PROSITE" id="PS50011">
    <property type="entry name" value="PROTEIN_KINASE_DOM"/>
    <property type="match status" value="1"/>
</dbReference>
<dbReference type="InterPro" id="IPR000719">
    <property type="entry name" value="Prot_kinase_dom"/>
</dbReference>
<comment type="catalytic activity">
    <reaction evidence="9">
        <text>L-seryl-[protein] + ATP = O-phospho-L-seryl-[protein] + ADP + H(+)</text>
        <dbReference type="Rhea" id="RHEA:17989"/>
        <dbReference type="Rhea" id="RHEA-COMP:9863"/>
        <dbReference type="Rhea" id="RHEA-COMP:11604"/>
        <dbReference type="ChEBI" id="CHEBI:15378"/>
        <dbReference type="ChEBI" id="CHEBI:29999"/>
        <dbReference type="ChEBI" id="CHEBI:30616"/>
        <dbReference type="ChEBI" id="CHEBI:83421"/>
        <dbReference type="ChEBI" id="CHEBI:456216"/>
        <dbReference type="EC" id="2.7.11.25"/>
    </reaction>
</comment>
<evidence type="ECO:0000256" key="6">
    <source>
        <dbReference type="ARBA" id="ARBA00022777"/>
    </source>
</evidence>
<dbReference type="InterPro" id="IPR051681">
    <property type="entry name" value="Ser/Thr_Kinases-Pseudokinases"/>
</dbReference>
<dbReference type="PANTHER" id="PTHR44329">
    <property type="entry name" value="SERINE/THREONINE-PROTEIN KINASE TNNI3K-RELATED"/>
    <property type="match status" value="1"/>
</dbReference>
<accession>A0AAD9QHS6</accession>
<reference evidence="12" key="1">
    <citation type="journal article" date="2023" name="G3 (Bethesda)">
        <title>Whole genome assembly and annotation of the endangered Caribbean coral Acropora cervicornis.</title>
        <authorList>
            <person name="Selwyn J.D."/>
            <person name="Vollmer S.V."/>
        </authorList>
    </citation>
    <scope>NUCLEOTIDE SEQUENCE</scope>
    <source>
        <strain evidence="12">K2</strain>
    </source>
</reference>
<dbReference type="GO" id="GO:0005524">
    <property type="term" value="F:ATP binding"/>
    <property type="evidence" value="ECO:0007669"/>
    <property type="project" value="UniProtKB-KW"/>
</dbReference>
<evidence type="ECO:0000313" key="12">
    <source>
        <dbReference type="EMBL" id="KAK2561583.1"/>
    </source>
</evidence>
<comment type="similarity">
    <text evidence="1">Belongs to the protein kinase superfamily. STE Ser/Thr protein kinase family. MAP kinase kinase kinase subfamily.</text>
</comment>
<organism evidence="12 13">
    <name type="scientific">Acropora cervicornis</name>
    <name type="common">Staghorn coral</name>
    <dbReference type="NCBI Taxonomy" id="6130"/>
    <lineage>
        <taxon>Eukaryota</taxon>
        <taxon>Metazoa</taxon>
        <taxon>Cnidaria</taxon>
        <taxon>Anthozoa</taxon>
        <taxon>Hexacorallia</taxon>
        <taxon>Scleractinia</taxon>
        <taxon>Astrocoeniina</taxon>
        <taxon>Acroporidae</taxon>
        <taxon>Acropora</taxon>
    </lineage>
</organism>
<evidence type="ECO:0000256" key="8">
    <source>
        <dbReference type="ARBA" id="ARBA00047559"/>
    </source>
</evidence>
<dbReference type="FunFam" id="1.10.510.10:FF:000087">
    <property type="entry name" value="Mitogen-activated protein kinase kinase kinase 12"/>
    <property type="match status" value="1"/>
</dbReference>
<keyword evidence="6 12" id="KW-0418">Kinase</keyword>
<feature type="compositionally biased region" description="Polar residues" evidence="10">
    <location>
        <begin position="1"/>
        <end position="18"/>
    </location>
</feature>
<dbReference type="Proteomes" id="UP001249851">
    <property type="component" value="Unassembled WGS sequence"/>
</dbReference>
<keyword evidence="3" id="KW-0723">Serine/threonine-protein kinase</keyword>
<evidence type="ECO:0000256" key="10">
    <source>
        <dbReference type="SAM" id="MobiDB-lite"/>
    </source>
</evidence>
<keyword evidence="13" id="KW-1185">Reference proteome</keyword>
<keyword evidence="4" id="KW-0808">Transferase</keyword>
<gene>
    <name evidence="12" type="ORF">P5673_015567</name>
</gene>
<evidence type="ECO:0000256" key="4">
    <source>
        <dbReference type="ARBA" id="ARBA00022679"/>
    </source>
</evidence>
<dbReference type="EC" id="2.7.11.25" evidence="2"/>
<dbReference type="SUPFAM" id="SSF56112">
    <property type="entry name" value="Protein kinase-like (PK-like)"/>
    <property type="match status" value="1"/>
</dbReference>
<dbReference type="EMBL" id="JARQWQ010000032">
    <property type="protein sequence ID" value="KAK2561583.1"/>
    <property type="molecule type" value="Genomic_DNA"/>
</dbReference>
<dbReference type="Gene3D" id="3.30.200.20">
    <property type="entry name" value="Phosphorylase Kinase, domain 1"/>
    <property type="match status" value="1"/>
</dbReference>
<evidence type="ECO:0000256" key="1">
    <source>
        <dbReference type="ARBA" id="ARBA00006529"/>
    </source>
</evidence>
<dbReference type="InterPro" id="IPR001245">
    <property type="entry name" value="Ser-Thr/Tyr_kinase_cat_dom"/>
</dbReference>
<dbReference type="GO" id="GO:0004709">
    <property type="term" value="F:MAP kinase kinase kinase activity"/>
    <property type="evidence" value="ECO:0007669"/>
    <property type="project" value="UniProtKB-EC"/>
</dbReference>
<keyword evidence="7" id="KW-0067">ATP-binding</keyword>
<evidence type="ECO:0000256" key="2">
    <source>
        <dbReference type="ARBA" id="ARBA00012406"/>
    </source>
</evidence>
<name>A0AAD9QHS6_ACRCE</name>
<comment type="catalytic activity">
    <reaction evidence="8">
        <text>L-threonyl-[protein] + ATP = O-phospho-L-threonyl-[protein] + ADP + H(+)</text>
        <dbReference type="Rhea" id="RHEA:46608"/>
        <dbReference type="Rhea" id="RHEA-COMP:11060"/>
        <dbReference type="Rhea" id="RHEA-COMP:11605"/>
        <dbReference type="ChEBI" id="CHEBI:15378"/>
        <dbReference type="ChEBI" id="CHEBI:30013"/>
        <dbReference type="ChEBI" id="CHEBI:30616"/>
        <dbReference type="ChEBI" id="CHEBI:61977"/>
        <dbReference type="ChEBI" id="CHEBI:456216"/>
        <dbReference type="EC" id="2.7.11.25"/>
    </reaction>
</comment>